<keyword evidence="1" id="KW-0732">Signal</keyword>
<protein>
    <submittedName>
        <fullName evidence="2">Alpha-galactosidase</fullName>
    </submittedName>
</protein>
<proteinExistence type="predicted"/>
<dbReference type="InterPro" id="IPR011050">
    <property type="entry name" value="Pectin_lyase_fold/virulence"/>
</dbReference>
<accession>A0A1U7NR99</accession>
<comment type="caution">
    <text evidence="2">The sequence shown here is derived from an EMBL/GenBank/DDBJ whole genome shotgun (WGS) entry which is preliminary data.</text>
</comment>
<keyword evidence="3" id="KW-1185">Reference proteome</keyword>
<dbReference type="RefSeq" id="WP_075837036.1">
    <property type="nucleotide sequence ID" value="NZ_MSTI01000180.1"/>
</dbReference>
<evidence type="ECO:0000313" key="3">
    <source>
        <dbReference type="Proteomes" id="UP000186607"/>
    </source>
</evidence>
<name>A0A1U7NR99_9DEIO</name>
<dbReference type="AlphaFoldDB" id="A0A1U7NR99"/>
<dbReference type="SUPFAM" id="SSF51126">
    <property type="entry name" value="Pectin lyase-like"/>
    <property type="match status" value="1"/>
</dbReference>
<dbReference type="STRING" id="249408.BOO71_0014875"/>
<dbReference type="OrthoDB" id="52297at2"/>
<reference evidence="2 3" key="1">
    <citation type="submission" date="2017-01" db="EMBL/GenBank/DDBJ databases">
        <title>Genome Analysis of Deinococcus marmoris KOPRI26562.</title>
        <authorList>
            <person name="Kim J.H."/>
            <person name="Oh H.-M."/>
        </authorList>
    </citation>
    <scope>NUCLEOTIDE SEQUENCE [LARGE SCALE GENOMIC DNA]</scope>
    <source>
        <strain evidence="2 3">KOPRI26562</strain>
    </source>
</reference>
<evidence type="ECO:0000256" key="1">
    <source>
        <dbReference type="SAM" id="SignalP"/>
    </source>
</evidence>
<evidence type="ECO:0000313" key="2">
    <source>
        <dbReference type="EMBL" id="OLV15434.1"/>
    </source>
</evidence>
<organism evidence="2 3">
    <name type="scientific">Deinococcus marmoris</name>
    <dbReference type="NCBI Taxonomy" id="249408"/>
    <lineage>
        <taxon>Bacteria</taxon>
        <taxon>Thermotogati</taxon>
        <taxon>Deinococcota</taxon>
        <taxon>Deinococci</taxon>
        <taxon>Deinococcales</taxon>
        <taxon>Deinococcaceae</taxon>
        <taxon>Deinococcus</taxon>
    </lineage>
</organism>
<sequence length="418" mass="45139">MNHASIRAALAAALVMGLGLSARSLTPANMTLLPGPALDYSGPVVIRKGGTYRGNWQSLNPKIPVITIATREPVIIEDSYLRGRGDLIRGFNVDLTVRNTHGYGLNPQADGAFPGRFLAVEFIANLRAENNYLQGTSGMYVNTFQGDAARGQTIKILRNKVQDVDGRYVDGTGRPTGSRYNVQAVQLNHVVGVPNIEIAWNAMVNQPGKSAPEENINLYESSGTASSPIRIHNNYIHGAYAVDPLKDKAYSGGGIMLGDGSEKDLSVVGGYIEVYRNQIINTSNQGVAIAGGHDQHVWQNRILSTGRLPGGEIIPTANVGIYMWDILGGARQSPPTFFGNSIQDNLIGWTRFHGDGKSWYNNLWTPSCTSATRSVCRNNRASAVDGGTERAELALWQGKLRASKMVVGPQKPLLGLKN</sequence>
<dbReference type="EMBL" id="MSTI01000180">
    <property type="protein sequence ID" value="OLV15434.1"/>
    <property type="molecule type" value="Genomic_DNA"/>
</dbReference>
<feature type="chain" id="PRO_5012030116" evidence="1">
    <location>
        <begin position="25"/>
        <end position="418"/>
    </location>
</feature>
<feature type="signal peptide" evidence="1">
    <location>
        <begin position="1"/>
        <end position="24"/>
    </location>
</feature>
<dbReference type="Proteomes" id="UP000186607">
    <property type="component" value="Unassembled WGS sequence"/>
</dbReference>
<gene>
    <name evidence="2" type="ORF">BOO71_0014875</name>
</gene>